<evidence type="ECO:0000313" key="10">
    <source>
        <dbReference type="Proteomes" id="UP000288127"/>
    </source>
</evidence>
<dbReference type="PROSITE" id="PS50828">
    <property type="entry name" value="SMR"/>
    <property type="match status" value="1"/>
</dbReference>
<keyword evidence="4 6" id="KW-0378">Hydrolase</keyword>
<dbReference type="Proteomes" id="UP000288127">
    <property type="component" value="Unassembled WGS sequence"/>
</dbReference>
<comment type="subunit">
    <text evidence="6">Associates with collided ribosomes, but not with correctly translating polysomes.</text>
</comment>
<keyword evidence="1 6" id="KW-0540">Nuclease</keyword>
<dbReference type="GO" id="GO:0004521">
    <property type="term" value="F:RNA endonuclease activity"/>
    <property type="evidence" value="ECO:0007669"/>
    <property type="project" value="UniProtKB-UniRule"/>
</dbReference>
<evidence type="ECO:0000256" key="6">
    <source>
        <dbReference type="HAMAP-Rule" id="MF_01042"/>
    </source>
</evidence>
<name>A0A432YKF5_9GAMM</name>
<dbReference type="EMBL" id="PIPZ01000001">
    <property type="protein sequence ID" value="RUO61378.1"/>
    <property type="molecule type" value="Genomic_DNA"/>
</dbReference>
<evidence type="ECO:0000256" key="4">
    <source>
        <dbReference type="ARBA" id="ARBA00022801"/>
    </source>
</evidence>
<dbReference type="EC" id="3.1.-.-" evidence="6"/>
<dbReference type="AlphaFoldDB" id="A0A432YKF5"/>
<dbReference type="NCBIfam" id="NF003432">
    <property type="entry name" value="PRK04946.1"/>
    <property type="match status" value="1"/>
</dbReference>
<dbReference type="Pfam" id="PF01713">
    <property type="entry name" value="Smr"/>
    <property type="match status" value="1"/>
</dbReference>
<dbReference type="SUPFAM" id="SSF160443">
    <property type="entry name" value="SMR domain-like"/>
    <property type="match status" value="1"/>
</dbReference>
<comment type="similarity">
    <text evidence="6">Belongs to the SmrB family.</text>
</comment>
<keyword evidence="2 6" id="KW-0699">rRNA-binding</keyword>
<organism evidence="9 10">
    <name type="scientific">Pseudidiomarina marina</name>
    <dbReference type="NCBI Taxonomy" id="502366"/>
    <lineage>
        <taxon>Bacteria</taxon>
        <taxon>Pseudomonadati</taxon>
        <taxon>Pseudomonadota</taxon>
        <taxon>Gammaproteobacteria</taxon>
        <taxon>Alteromonadales</taxon>
        <taxon>Idiomarinaceae</taxon>
        <taxon>Pseudidiomarina</taxon>
    </lineage>
</organism>
<dbReference type="InterPro" id="IPR022990">
    <property type="entry name" value="SmrB-like"/>
</dbReference>
<dbReference type="PANTHER" id="PTHR35562">
    <property type="entry name" value="DNA ENDONUCLEASE SMRA-RELATED"/>
    <property type="match status" value="1"/>
</dbReference>
<dbReference type="GO" id="GO:0019843">
    <property type="term" value="F:rRNA binding"/>
    <property type="evidence" value="ECO:0007669"/>
    <property type="project" value="UniProtKB-UniRule"/>
</dbReference>
<evidence type="ECO:0000256" key="5">
    <source>
        <dbReference type="ARBA" id="ARBA00022884"/>
    </source>
</evidence>
<dbReference type="InterPro" id="IPR036063">
    <property type="entry name" value="Smr_dom_sf"/>
</dbReference>
<evidence type="ECO:0000256" key="2">
    <source>
        <dbReference type="ARBA" id="ARBA00022730"/>
    </source>
</evidence>
<dbReference type="GO" id="GO:0072344">
    <property type="term" value="P:rescue of stalled ribosome"/>
    <property type="evidence" value="ECO:0007669"/>
    <property type="project" value="UniProtKB-UniRule"/>
</dbReference>
<dbReference type="PANTHER" id="PTHR35562:SF1">
    <property type="entry name" value="UPF0115 PROTEIN YFCN"/>
    <property type="match status" value="1"/>
</dbReference>
<dbReference type="RefSeq" id="WP_126759001.1">
    <property type="nucleotide sequence ID" value="NZ_PIPZ01000001.1"/>
</dbReference>
<keyword evidence="3 6" id="KW-0255">Endonuclease</keyword>
<feature type="region of interest" description="Disordered" evidence="7">
    <location>
        <begin position="20"/>
        <end position="46"/>
    </location>
</feature>
<accession>A0A432YKF5</accession>
<dbReference type="Gene3D" id="3.30.1370.110">
    <property type="match status" value="1"/>
</dbReference>
<dbReference type="HAMAP" id="MF_01042">
    <property type="entry name" value="SmrB"/>
    <property type="match status" value="1"/>
</dbReference>
<proteinExistence type="inferred from homology"/>
<feature type="domain" description="Smr" evidence="8">
    <location>
        <begin position="92"/>
        <end position="167"/>
    </location>
</feature>
<comment type="caution">
    <text evidence="9">The sequence shown here is derived from an EMBL/GenBank/DDBJ whole genome shotgun (WGS) entry which is preliminary data.</text>
</comment>
<evidence type="ECO:0000259" key="8">
    <source>
        <dbReference type="PROSITE" id="PS50828"/>
    </source>
</evidence>
<dbReference type="InterPro" id="IPR002625">
    <property type="entry name" value="Smr_dom"/>
</dbReference>
<evidence type="ECO:0000256" key="3">
    <source>
        <dbReference type="ARBA" id="ARBA00022759"/>
    </source>
</evidence>
<dbReference type="OrthoDB" id="5795446at2"/>
<sequence>MSEDSDDFALFREQVKVDRRIRSETVQAPRPKRARKPSGSNTPERQQQAEFFFSDTFRAHFPEGPVRYCAEGESSHLLKQLRRGDYPPELFLDLHGMTQAEAKREIAALLHACTKQNIDCCSIMSGHGKGILKENLPHWLVQHPAVRAFHQAPAAHGGNAALLILIR</sequence>
<dbReference type="GO" id="GO:0016787">
    <property type="term" value="F:hydrolase activity"/>
    <property type="evidence" value="ECO:0007669"/>
    <property type="project" value="UniProtKB-KW"/>
</dbReference>
<evidence type="ECO:0000256" key="7">
    <source>
        <dbReference type="SAM" id="MobiDB-lite"/>
    </source>
</evidence>
<evidence type="ECO:0000256" key="1">
    <source>
        <dbReference type="ARBA" id="ARBA00022722"/>
    </source>
</evidence>
<gene>
    <name evidence="6" type="primary">smrB</name>
    <name evidence="9" type="ORF">CWI76_03670</name>
</gene>
<comment type="function">
    <text evidence="6">Acts as a ribosome collision sensor. Detects stalled/collided disomes (pairs of ribosomes where the leading ribosome is stalled and a second ribosome has collided with it) and endonucleolytically cleaves mRNA at the 5' boundary of the stalled ribosome. Stalled/collided disomes form a new interface (primarily via the 30S subunits) that binds SmrB. Cleaved mRNA becomes available for tmRNA ligation, leading to ribosomal subunit dissociation and rescue of stalled ribosomes.</text>
</comment>
<keyword evidence="5 6" id="KW-0694">RNA-binding</keyword>
<reference evidence="10" key="1">
    <citation type="journal article" date="2018" name="Front. Microbiol.">
        <title>Genome-Based Analysis Reveals the Taxonomy and Diversity of the Family Idiomarinaceae.</title>
        <authorList>
            <person name="Liu Y."/>
            <person name="Lai Q."/>
            <person name="Shao Z."/>
        </authorList>
    </citation>
    <scope>NUCLEOTIDE SEQUENCE [LARGE SCALE GENOMIC DNA]</scope>
    <source>
        <strain evidence="10">PIM1</strain>
    </source>
</reference>
<protein>
    <recommendedName>
        <fullName evidence="6">Ribosome rescue factor SmrB</fullName>
        <ecNumber evidence="6">3.1.-.-</ecNumber>
    </recommendedName>
</protein>
<keyword evidence="10" id="KW-1185">Reference proteome</keyword>
<evidence type="ECO:0000313" key="9">
    <source>
        <dbReference type="EMBL" id="RUO61378.1"/>
    </source>
</evidence>
<dbReference type="SMART" id="SM00463">
    <property type="entry name" value="SMR"/>
    <property type="match status" value="1"/>
</dbReference>